<evidence type="ECO:0000313" key="4">
    <source>
        <dbReference type="Proteomes" id="UP000191905"/>
    </source>
</evidence>
<keyword evidence="1" id="KW-0812">Transmembrane</keyword>
<evidence type="ECO:0000313" key="3">
    <source>
        <dbReference type="EMBL" id="OQM75657.1"/>
    </source>
</evidence>
<protein>
    <recommendedName>
        <fullName evidence="2">Heparan-alpha-glucosaminide N-acetyltransferase catalytic domain-containing protein</fullName>
    </recommendedName>
</protein>
<proteinExistence type="predicted"/>
<organism evidence="3 4">
    <name type="scientific">Manganibacter manganicus</name>
    <dbReference type="NCBI Taxonomy" id="1873176"/>
    <lineage>
        <taxon>Bacteria</taxon>
        <taxon>Pseudomonadati</taxon>
        <taxon>Pseudomonadota</taxon>
        <taxon>Alphaproteobacteria</taxon>
        <taxon>Hyphomicrobiales</taxon>
        <taxon>Phyllobacteriaceae</taxon>
        <taxon>Manganibacter</taxon>
    </lineage>
</organism>
<gene>
    <name evidence="3" type="ORF">BFN67_16915</name>
</gene>
<feature type="transmembrane region" description="Helical" evidence="1">
    <location>
        <begin position="59"/>
        <end position="80"/>
    </location>
</feature>
<dbReference type="AlphaFoldDB" id="A0A1V8RR50"/>
<feature type="transmembrane region" description="Helical" evidence="1">
    <location>
        <begin position="231"/>
        <end position="252"/>
    </location>
</feature>
<dbReference type="STRING" id="1873176.BFN67_16915"/>
<sequence length="253" mass="27656">MVSEGKSVVVSKLKRSRLIIVDVVRGLAIAGVVIFHLVWDLDFTGLLPTGLSRHSLWLLFGRTLAGTFMALVGVSLVLAHRNQVRWGPFAKRLAVIAAAALAISIVTKFVFPQSFIYFGILHAIGVASLIGVFFLPLPMKLTLVVGIAMVGFSYSYSNPMFDTRWLAWMGFAQQPPVSNDFVPIFPWVGLTLIGVSLTKLAIGLSADEWLRTREPSGKGTRSLAWLGRHSLAIYLIHQPALLAIILPLAALLR</sequence>
<dbReference type="InterPro" id="IPR012429">
    <property type="entry name" value="HGSNAT_cat"/>
</dbReference>
<keyword evidence="4" id="KW-1185">Reference proteome</keyword>
<feature type="transmembrane region" description="Helical" evidence="1">
    <location>
        <begin position="184"/>
        <end position="210"/>
    </location>
</feature>
<feature type="transmembrane region" description="Helical" evidence="1">
    <location>
        <begin position="20"/>
        <end position="39"/>
    </location>
</feature>
<feature type="transmembrane region" description="Helical" evidence="1">
    <location>
        <begin position="141"/>
        <end position="157"/>
    </location>
</feature>
<dbReference type="EMBL" id="MDET01000013">
    <property type="protein sequence ID" value="OQM75657.1"/>
    <property type="molecule type" value="Genomic_DNA"/>
</dbReference>
<keyword evidence="1" id="KW-0472">Membrane</keyword>
<name>A0A1V8RR50_9HYPH</name>
<accession>A0A1V8RR50</accession>
<feature type="domain" description="Heparan-alpha-glucosaminide N-acetyltransferase catalytic" evidence="2">
    <location>
        <begin position="17"/>
        <end position="239"/>
    </location>
</feature>
<dbReference type="Pfam" id="PF07786">
    <property type="entry name" value="HGSNAT_cat"/>
    <property type="match status" value="1"/>
</dbReference>
<comment type="caution">
    <text evidence="3">The sequence shown here is derived from an EMBL/GenBank/DDBJ whole genome shotgun (WGS) entry which is preliminary data.</text>
</comment>
<feature type="transmembrane region" description="Helical" evidence="1">
    <location>
        <begin position="92"/>
        <end position="110"/>
    </location>
</feature>
<evidence type="ECO:0000256" key="1">
    <source>
        <dbReference type="SAM" id="Phobius"/>
    </source>
</evidence>
<dbReference type="OrthoDB" id="9807591at2"/>
<reference evidence="3 4" key="1">
    <citation type="journal article" date="2016" name="Int. J. Syst. Evol. Microbiol.">
        <title>Pseudaminobacter manganicus sp. nov., isolated from sludge of a manganese mine.</title>
        <authorList>
            <person name="Li J."/>
            <person name="Huang J."/>
            <person name="Liao S."/>
            <person name="Wang G."/>
        </authorList>
    </citation>
    <scope>NUCLEOTIDE SEQUENCE [LARGE SCALE GENOMIC DNA]</scope>
    <source>
        <strain evidence="3 4">JH-7</strain>
    </source>
</reference>
<evidence type="ECO:0000259" key="2">
    <source>
        <dbReference type="Pfam" id="PF07786"/>
    </source>
</evidence>
<feature type="transmembrane region" description="Helical" evidence="1">
    <location>
        <begin position="116"/>
        <end position="134"/>
    </location>
</feature>
<dbReference type="Proteomes" id="UP000191905">
    <property type="component" value="Unassembled WGS sequence"/>
</dbReference>
<keyword evidence="1" id="KW-1133">Transmembrane helix</keyword>